<dbReference type="GO" id="GO:0060271">
    <property type="term" value="P:cilium assembly"/>
    <property type="evidence" value="ECO:0007669"/>
    <property type="project" value="TreeGrafter"/>
</dbReference>
<dbReference type="GO" id="GO:0007020">
    <property type="term" value="P:microtubule nucleation"/>
    <property type="evidence" value="ECO:0007669"/>
    <property type="project" value="TreeGrafter"/>
</dbReference>
<feature type="non-terminal residue" evidence="2">
    <location>
        <position position="52"/>
    </location>
</feature>
<feature type="non-terminal residue" evidence="2">
    <location>
        <position position="1"/>
    </location>
</feature>
<dbReference type="AlphaFoldDB" id="A0A7K5T3E5"/>
<dbReference type="GO" id="GO:0034451">
    <property type="term" value="C:centriolar satellite"/>
    <property type="evidence" value="ECO:0007669"/>
    <property type="project" value="TreeGrafter"/>
</dbReference>
<dbReference type="GO" id="GO:0045931">
    <property type="term" value="P:positive regulation of mitotic cell cycle"/>
    <property type="evidence" value="ECO:0007669"/>
    <property type="project" value="TreeGrafter"/>
</dbReference>
<accession>A0A7K5T3E5</accession>
<dbReference type="EMBL" id="VZRH01004791">
    <property type="protein sequence ID" value="NWT98861.1"/>
    <property type="molecule type" value="Genomic_DNA"/>
</dbReference>
<sequence length="52" mass="6018">QIFQYDDESSLCKYIPALEIKKLQEQNASLRAAIAQMRKEIESLDEQMLSSL</sequence>
<protein>
    <submittedName>
        <fullName evidence="2">CCD57 protein</fullName>
    </submittedName>
</protein>
<dbReference type="GO" id="GO:0007099">
    <property type="term" value="P:centriole replication"/>
    <property type="evidence" value="ECO:0007669"/>
    <property type="project" value="TreeGrafter"/>
</dbReference>
<organism evidence="2 3">
    <name type="scientific">Urocynchramus pylzowi</name>
    <dbReference type="NCBI Taxonomy" id="571890"/>
    <lineage>
        <taxon>Eukaryota</taxon>
        <taxon>Metazoa</taxon>
        <taxon>Chordata</taxon>
        <taxon>Craniata</taxon>
        <taxon>Vertebrata</taxon>
        <taxon>Euteleostomi</taxon>
        <taxon>Archelosauria</taxon>
        <taxon>Archosauria</taxon>
        <taxon>Dinosauria</taxon>
        <taxon>Saurischia</taxon>
        <taxon>Theropoda</taxon>
        <taxon>Coelurosauria</taxon>
        <taxon>Aves</taxon>
        <taxon>Neognathae</taxon>
        <taxon>Neoaves</taxon>
        <taxon>Telluraves</taxon>
        <taxon>Australaves</taxon>
        <taxon>Passeriformes</taxon>
        <taxon>Passeroidea</taxon>
        <taxon>Fringillidae</taxon>
        <taxon>Urocynchramus</taxon>
    </lineage>
</organism>
<comment type="caution">
    <text evidence="2">The sequence shown here is derived from an EMBL/GenBank/DDBJ whole genome shotgun (WGS) entry which is preliminary data.</text>
</comment>
<reference evidence="2 3" key="1">
    <citation type="submission" date="2019-09" db="EMBL/GenBank/DDBJ databases">
        <title>Bird 10,000 Genomes (B10K) Project - Family phase.</title>
        <authorList>
            <person name="Zhang G."/>
        </authorList>
    </citation>
    <scope>NUCLEOTIDE SEQUENCE [LARGE SCALE GENOMIC DNA]</scope>
    <source>
        <strain evidence="2">B10K-DU-012-38</strain>
        <tissue evidence="2">Muscle</tissue>
    </source>
</reference>
<dbReference type="PANTHER" id="PTHR46725:SF1">
    <property type="entry name" value="COILED-COIL DOMAIN-CONTAINING PROTEIN 57"/>
    <property type="match status" value="1"/>
</dbReference>
<dbReference type="GO" id="GO:0005876">
    <property type="term" value="C:spindle microtubule"/>
    <property type="evidence" value="ECO:0007669"/>
    <property type="project" value="TreeGrafter"/>
</dbReference>
<dbReference type="Proteomes" id="UP000524542">
    <property type="component" value="Unassembled WGS sequence"/>
</dbReference>
<evidence type="ECO:0000313" key="3">
    <source>
        <dbReference type="Proteomes" id="UP000524542"/>
    </source>
</evidence>
<name>A0A7K5T3E5_9FRIN</name>
<feature type="coiled-coil region" evidence="1">
    <location>
        <begin position="20"/>
        <end position="47"/>
    </location>
</feature>
<dbReference type="InterPro" id="IPR042481">
    <property type="entry name" value="CCDC57"/>
</dbReference>
<dbReference type="GO" id="GO:0005814">
    <property type="term" value="C:centriole"/>
    <property type="evidence" value="ECO:0007669"/>
    <property type="project" value="TreeGrafter"/>
</dbReference>
<gene>
    <name evidence="2" type="primary">Ccdc57</name>
    <name evidence="2" type="ORF">UROPYL_R06153</name>
</gene>
<dbReference type="PANTHER" id="PTHR46725">
    <property type="entry name" value="COILED-COIL DOMAIN-CONTAINING PROTEIN 57"/>
    <property type="match status" value="1"/>
</dbReference>
<evidence type="ECO:0000256" key="1">
    <source>
        <dbReference type="SAM" id="Coils"/>
    </source>
</evidence>
<keyword evidence="1" id="KW-0175">Coiled coil</keyword>
<keyword evidence="3" id="KW-1185">Reference proteome</keyword>
<evidence type="ECO:0000313" key="2">
    <source>
        <dbReference type="EMBL" id="NWT98861.1"/>
    </source>
</evidence>
<proteinExistence type="predicted"/>